<gene>
    <name evidence="1" type="ORF">EDD27_5817</name>
</gene>
<proteinExistence type="predicted"/>
<dbReference type="Proteomes" id="UP000284824">
    <property type="component" value="Unassembled WGS sequence"/>
</dbReference>
<organism evidence="1 2">
    <name type="scientific">Nonomuraea polychroma</name>
    <dbReference type="NCBI Taxonomy" id="46176"/>
    <lineage>
        <taxon>Bacteria</taxon>
        <taxon>Bacillati</taxon>
        <taxon>Actinomycetota</taxon>
        <taxon>Actinomycetes</taxon>
        <taxon>Streptosporangiales</taxon>
        <taxon>Streptosporangiaceae</taxon>
        <taxon>Nonomuraea</taxon>
    </lineage>
</organism>
<accession>A0A438MBP3</accession>
<name>A0A438MBP3_9ACTN</name>
<sequence>MNVVCGNVFRDGLLWKGVEPGSLLHPVTIQKRHLNLPDACPLSRRAVDGPGVVVGPSGSRSWLGCHTGRPTPTASPAGVWEDGDRPGALVPADGAVSVTMCELALATPQWHVGVSPQAPVPVRKLTAQVDAMVAELNALPTREVLEAELRQREAAKGRVLGDDLHIGEVCTAVGYGTSLSFVVHYGDERKPAVVLVDRN</sequence>
<keyword evidence="2" id="KW-1185">Reference proteome</keyword>
<dbReference type="AlphaFoldDB" id="A0A438MBP3"/>
<evidence type="ECO:0000313" key="1">
    <source>
        <dbReference type="EMBL" id="RVX43146.1"/>
    </source>
</evidence>
<comment type="caution">
    <text evidence="1">The sequence shown here is derived from an EMBL/GenBank/DDBJ whole genome shotgun (WGS) entry which is preliminary data.</text>
</comment>
<protein>
    <submittedName>
        <fullName evidence="1">Uncharacterized protein</fullName>
    </submittedName>
</protein>
<reference evidence="1 2" key="1">
    <citation type="submission" date="2019-01" db="EMBL/GenBank/DDBJ databases">
        <title>Sequencing the genomes of 1000 actinobacteria strains.</title>
        <authorList>
            <person name="Klenk H.-P."/>
        </authorList>
    </citation>
    <scope>NUCLEOTIDE SEQUENCE [LARGE SCALE GENOMIC DNA]</scope>
    <source>
        <strain evidence="1 2">DSM 43925</strain>
    </source>
</reference>
<dbReference type="EMBL" id="SAUN01000001">
    <property type="protein sequence ID" value="RVX43146.1"/>
    <property type="molecule type" value="Genomic_DNA"/>
</dbReference>
<evidence type="ECO:0000313" key="2">
    <source>
        <dbReference type="Proteomes" id="UP000284824"/>
    </source>
</evidence>